<feature type="transmembrane region" description="Helical" evidence="1">
    <location>
        <begin position="195"/>
        <end position="215"/>
    </location>
</feature>
<evidence type="ECO:0000313" key="2">
    <source>
        <dbReference type="EMBL" id="MFC5824574.1"/>
    </source>
</evidence>
<comment type="caution">
    <text evidence="2">The sequence shown here is derived from an EMBL/GenBank/DDBJ whole genome shotgun (WGS) entry which is preliminary data.</text>
</comment>
<reference evidence="3" key="1">
    <citation type="journal article" date="2019" name="Int. J. Syst. Evol. Microbiol.">
        <title>The Global Catalogue of Microorganisms (GCM) 10K type strain sequencing project: providing services to taxonomists for standard genome sequencing and annotation.</title>
        <authorList>
            <consortium name="The Broad Institute Genomics Platform"/>
            <consortium name="The Broad Institute Genome Sequencing Center for Infectious Disease"/>
            <person name="Wu L."/>
            <person name="Ma J."/>
        </authorList>
    </citation>
    <scope>NUCLEOTIDE SEQUENCE [LARGE SCALE GENOMIC DNA]</scope>
    <source>
        <strain evidence="3">CCUG 53903</strain>
    </source>
</reference>
<dbReference type="Pfam" id="PF07077">
    <property type="entry name" value="DUF1345"/>
    <property type="match status" value="1"/>
</dbReference>
<proteinExistence type="predicted"/>
<dbReference type="InterPro" id="IPR009781">
    <property type="entry name" value="DUF1345"/>
</dbReference>
<evidence type="ECO:0000256" key="1">
    <source>
        <dbReference type="SAM" id="Phobius"/>
    </source>
</evidence>
<keyword evidence="3" id="KW-1185">Reference proteome</keyword>
<accession>A0ABW1CFR1</accession>
<keyword evidence="1" id="KW-0812">Transmembrane</keyword>
<keyword evidence="1" id="KW-1133">Transmembrane helix</keyword>
<sequence>MRSASRGRAGKRVMSVRRVLTSLGAGVVVAIGAWRLGVPELSPLLGWGVAATVGLVWVWLISWPKDHHETKRLAKEEGDARSTDTGVLIGAVASLGAVALALVRTASHTPLTTALVILSVVTVVVSWSLVNTVFAFKYARLYYVDEDGGIDFGQEDPPAYSDFAYLAFTIGVTFGVTDNHVVSTHIRKVTLAHALLSYFFNTGILAVAINLVTGLSQ</sequence>
<dbReference type="RefSeq" id="WP_379514103.1">
    <property type="nucleotide sequence ID" value="NZ_JBHSPA010000016.1"/>
</dbReference>
<gene>
    <name evidence="2" type="ORF">ACFPZ3_12010</name>
</gene>
<keyword evidence="1" id="KW-0472">Membrane</keyword>
<feature type="transmembrane region" description="Helical" evidence="1">
    <location>
        <begin position="85"/>
        <end position="103"/>
    </location>
</feature>
<protein>
    <submittedName>
        <fullName evidence="2">DUF1345 domain-containing protein</fullName>
    </submittedName>
</protein>
<feature type="transmembrane region" description="Helical" evidence="1">
    <location>
        <begin position="115"/>
        <end position="136"/>
    </location>
</feature>
<feature type="transmembrane region" description="Helical" evidence="1">
    <location>
        <begin position="20"/>
        <end position="38"/>
    </location>
</feature>
<organism evidence="2 3">
    <name type="scientific">Nonomuraea insulae</name>
    <dbReference type="NCBI Taxonomy" id="1616787"/>
    <lineage>
        <taxon>Bacteria</taxon>
        <taxon>Bacillati</taxon>
        <taxon>Actinomycetota</taxon>
        <taxon>Actinomycetes</taxon>
        <taxon>Streptosporangiales</taxon>
        <taxon>Streptosporangiaceae</taxon>
        <taxon>Nonomuraea</taxon>
    </lineage>
</organism>
<evidence type="ECO:0000313" key="3">
    <source>
        <dbReference type="Proteomes" id="UP001596058"/>
    </source>
</evidence>
<dbReference type="EMBL" id="JBHSPA010000016">
    <property type="protein sequence ID" value="MFC5824574.1"/>
    <property type="molecule type" value="Genomic_DNA"/>
</dbReference>
<feature type="transmembrane region" description="Helical" evidence="1">
    <location>
        <begin position="44"/>
        <end position="64"/>
    </location>
</feature>
<dbReference type="Proteomes" id="UP001596058">
    <property type="component" value="Unassembled WGS sequence"/>
</dbReference>
<name>A0ABW1CFR1_9ACTN</name>